<dbReference type="PANTHER" id="PTHR16155:SF3">
    <property type="entry name" value="STERILE ALPHA MOTIF DOMAIN-CONTAINING PROTEIN 9-LIKE"/>
    <property type="match status" value="1"/>
</dbReference>
<feature type="domain" description="SAM" evidence="2">
    <location>
        <begin position="13"/>
        <end position="59"/>
    </location>
</feature>
<dbReference type="InterPro" id="IPR011990">
    <property type="entry name" value="TPR-like_helical_dom_sf"/>
</dbReference>
<dbReference type="SUPFAM" id="SSF47769">
    <property type="entry name" value="SAM/Pointed domain"/>
    <property type="match status" value="1"/>
</dbReference>
<accession>A0A9D3MRE9</accession>
<reference evidence="3" key="1">
    <citation type="submission" date="2021-01" db="EMBL/GenBank/DDBJ databases">
        <title>A chromosome-scale assembly of European eel, Anguilla anguilla.</title>
        <authorList>
            <person name="Henkel C."/>
            <person name="Jong-Raadsen S.A."/>
            <person name="Dufour S."/>
            <person name="Weltzien F.-A."/>
            <person name="Palstra A.P."/>
            <person name="Pelster B."/>
            <person name="Spaink H.P."/>
            <person name="Van Den Thillart G.E."/>
            <person name="Jansen H."/>
            <person name="Zahm M."/>
            <person name="Klopp C."/>
            <person name="Cedric C."/>
            <person name="Louis A."/>
            <person name="Berthelot C."/>
            <person name="Parey E."/>
            <person name="Roest Crollius H."/>
            <person name="Montfort J."/>
            <person name="Robinson-Rechavi M."/>
            <person name="Bucao C."/>
            <person name="Bouchez O."/>
            <person name="Gislard M."/>
            <person name="Lluch J."/>
            <person name="Milhes M."/>
            <person name="Lampietro C."/>
            <person name="Lopez Roques C."/>
            <person name="Donnadieu C."/>
            <person name="Braasch I."/>
            <person name="Desvignes T."/>
            <person name="Postlethwait J."/>
            <person name="Bobe J."/>
            <person name="Guiguen Y."/>
            <person name="Dirks R."/>
        </authorList>
    </citation>
    <scope>NUCLEOTIDE SEQUENCE</scope>
    <source>
        <strain evidence="3">Tag_6206</strain>
        <tissue evidence="3">Liver</tissue>
    </source>
</reference>
<feature type="compositionally biased region" description="Basic and acidic residues" evidence="1">
    <location>
        <begin position="131"/>
        <end position="142"/>
    </location>
</feature>
<comment type="caution">
    <text evidence="3">The sequence shown here is derived from an EMBL/GenBank/DDBJ whole genome shotgun (WGS) entry which is preliminary data.</text>
</comment>
<dbReference type="PANTHER" id="PTHR16155">
    <property type="entry name" value="DED DOMAIN-CONTAINING PROTEIN"/>
    <property type="match status" value="1"/>
</dbReference>
<sequence length="1144" mass="131787">MTEERNCQPIEEWKECDVSSWLKSIKVKENYIEKMKEEEVDGQVLLELTQSYLTEQIGMKSGKAHMIIQKRNKLIESLRVPEPQKALKKKQGRDQKEQQTVDKQDTDAGATQVPTGAESQSQEQSVSVLSTKRDCKPRPIGEKGSEFTYLQHSVLQPESGVSDLITPCHEYKSLAIAATLSRERLQAKFAREVFKFGSACMNMRSNGTIHFGVMDSKGNSGHVHGEVIGVPVKEKDMYIDAFDHIERSFSKLISEHVRMCIREPEFIKVANCTEHYVIEVDIVPEVSIVRNKVYPVRLPNFTETSKKVEFEKETIYQRKGANTEPVSEQNMFYQRVKDRDAMREKAEQSYLFGTPDVLQDLGRKLKMLVTGGKKVIDKDQWYILVTNKFEREHLSCIDFLVNMKIFCVFDFDPDSKLSGFCNKYLDHHAANLHFLQSYKIPSEMTIGAFENHLHLFEQTSWIFCNGRNDYRGNETPCDEMTWIQMKKTLLKEAVSVICKRILPRGTFLVIFLLTSPVELPMVHTFYEFYAEMQGHGDIICISESEENHSRWTGYAQVSCSQETINNKSVAGMKMSHVNATIQSIQPHIVNSRHLPTHGNALCLLETAEEERMSSLEILGVDQCDNSSSVFEDAKERENVEKQFYSGGKVRWINFWLAENKFVGEFIQRDTYKEVSKVLNDAPRWSRDQRPVNNINIYHEPGSGGSTVARHVLWNNRKSLRCAVVKPSFPVKVVAEHAVKLREYEEKGPQKCLPVLLLVEDYEKDYLDSLRNELEVAMKSKKISQGTLCFVLLSCRQSCVPEKMCKESPLQNFAVIHKLSPDEKIQFARKMIELEEQHPPDHLLIFVLMSKEFERTYITKFVTDLLKGIDHSSVVTRLILFVALLNTHVQNSYLSQSHCEALLLLTMHVNKTQGTERKCNDRFRRHLFESSLSEQAKLLFIRLRNEKTHISFIRMIHPLVAEEVLNQLLGSDVQQSSVAIDLLHEDVLFENSFGKEDYHRFLRDLCMRRSKISRGDQYDSSFSPLIEHILKTETTEKAVEVLEEAYSRFGDDAFFAQQLARLHYTKEKFEKAKYWAEVAEKKKPNNSFILDTKGQVYKRWFNSKWKLLESENVTAENTVDAIATGLEAMQCFRAAEAAANSNKKP</sequence>
<evidence type="ECO:0000313" key="3">
    <source>
        <dbReference type="EMBL" id="KAG5853774.1"/>
    </source>
</evidence>
<dbReference type="SUPFAM" id="SSF48452">
    <property type="entry name" value="TPR-like"/>
    <property type="match status" value="1"/>
</dbReference>
<dbReference type="EMBL" id="JAFIRN010000002">
    <property type="protein sequence ID" value="KAG5853774.1"/>
    <property type="molecule type" value="Genomic_DNA"/>
</dbReference>
<proteinExistence type="predicted"/>
<dbReference type="Pfam" id="PF00536">
    <property type="entry name" value="SAM_1"/>
    <property type="match status" value="1"/>
</dbReference>
<dbReference type="InterPro" id="IPR013761">
    <property type="entry name" value="SAM/pointed_sf"/>
</dbReference>
<dbReference type="SMART" id="SM00454">
    <property type="entry name" value="SAM"/>
    <property type="match status" value="1"/>
</dbReference>
<dbReference type="Gene3D" id="1.10.150.50">
    <property type="entry name" value="Transcription Factor, Ets-1"/>
    <property type="match status" value="1"/>
</dbReference>
<keyword evidence="4" id="KW-1185">Reference proteome</keyword>
<feature type="region of interest" description="Disordered" evidence="1">
    <location>
        <begin position="79"/>
        <end position="142"/>
    </location>
</feature>
<protein>
    <recommendedName>
        <fullName evidence="2">SAM domain-containing protein</fullName>
    </recommendedName>
</protein>
<evidence type="ECO:0000313" key="4">
    <source>
        <dbReference type="Proteomes" id="UP001044222"/>
    </source>
</evidence>
<feature type="compositionally biased region" description="Basic and acidic residues" evidence="1">
    <location>
        <begin position="92"/>
        <end position="106"/>
    </location>
</feature>
<dbReference type="InterPro" id="IPR001660">
    <property type="entry name" value="SAM"/>
</dbReference>
<name>A0A9D3MRE9_ANGAN</name>
<dbReference type="AlphaFoldDB" id="A0A9D3MRE9"/>
<gene>
    <name evidence="3" type="ORF">ANANG_G00029990</name>
</gene>
<dbReference type="GO" id="GO:0005737">
    <property type="term" value="C:cytoplasm"/>
    <property type="evidence" value="ECO:0007669"/>
    <property type="project" value="TreeGrafter"/>
</dbReference>
<organism evidence="3 4">
    <name type="scientific">Anguilla anguilla</name>
    <name type="common">European freshwater eel</name>
    <name type="synonym">Muraena anguilla</name>
    <dbReference type="NCBI Taxonomy" id="7936"/>
    <lineage>
        <taxon>Eukaryota</taxon>
        <taxon>Metazoa</taxon>
        <taxon>Chordata</taxon>
        <taxon>Craniata</taxon>
        <taxon>Vertebrata</taxon>
        <taxon>Euteleostomi</taxon>
        <taxon>Actinopterygii</taxon>
        <taxon>Neopterygii</taxon>
        <taxon>Teleostei</taxon>
        <taxon>Anguilliformes</taxon>
        <taxon>Anguillidae</taxon>
        <taxon>Anguilla</taxon>
    </lineage>
</organism>
<feature type="compositionally biased region" description="Low complexity" evidence="1">
    <location>
        <begin position="118"/>
        <end position="128"/>
    </location>
</feature>
<dbReference type="Gene3D" id="1.25.40.10">
    <property type="entry name" value="Tetratricopeptide repeat domain"/>
    <property type="match status" value="1"/>
</dbReference>
<evidence type="ECO:0000256" key="1">
    <source>
        <dbReference type="SAM" id="MobiDB-lite"/>
    </source>
</evidence>
<dbReference type="PROSITE" id="PS50105">
    <property type="entry name" value="SAM_DOMAIN"/>
    <property type="match status" value="1"/>
</dbReference>
<dbReference type="Proteomes" id="UP001044222">
    <property type="component" value="Unassembled WGS sequence"/>
</dbReference>
<evidence type="ECO:0000259" key="2">
    <source>
        <dbReference type="PROSITE" id="PS50105"/>
    </source>
</evidence>